<dbReference type="PROSITE" id="PS50088">
    <property type="entry name" value="ANK_REPEAT"/>
    <property type="match status" value="4"/>
</dbReference>
<feature type="repeat" description="ANK" evidence="9">
    <location>
        <begin position="329"/>
        <end position="371"/>
    </location>
</feature>
<dbReference type="Pfam" id="PF13857">
    <property type="entry name" value="Ank_5"/>
    <property type="match status" value="1"/>
</dbReference>
<feature type="domain" description="Peptidase M48" evidence="11">
    <location>
        <begin position="158"/>
        <end position="241"/>
    </location>
</feature>
<comment type="cofactor">
    <cofactor evidence="1">
        <name>Zn(2+)</name>
        <dbReference type="ChEBI" id="CHEBI:29105"/>
    </cofactor>
</comment>
<comment type="caution">
    <text evidence="12">The sequence shown here is derived from an EMBL/GenBank/DDBJ whole genome shotgun (WGS) entry which is preliminary data.</text>
</comment>
<evidence type="ECO:0000256" key="7">
    <source>
        <dbReference type="ARBA" id="ARBA00023043"/>
    </source>
</evidence>
<dbReference type="Pfam" id="PF01435">
    <property type="entry name" value="Peptidase_M48"/>
    <property type="match status" value="2"/>
</dbReference>
<feature type="transmembrane region" description="Helical" evidence="10">
    <location>
        <begin position="259"/>
        <end position="283"/>
    </location>
</feature>
<dbReference type="InterPro" id="IPR001915">
    <property type="entry name" value="Peptidase_M48"/>
</dbReference>
<dbReference type="PANTHER" id="PTHR24171">
    <property type="entry name" value="ANKYRIN REPEAT DOMAIN-CONTAINING PROTEIN 39-RELATED"/>
    <property type="match status" value="1"/>
</dbReference>
<dbReference type="RefSeq" id="WP_328014762.1">
    <property type="nucleotide sequence ID" value="NZ_JARTFS010000001.1"/>
</dbReference>
<evidence type="ECO:0000256" key="9">
    <source>
        <dbReference type="PROSITE-ProRule" id="PRU00023"/>
    </source>
</evidence>
<dbReference type="CDD" id="cd07325">
    <property type="entry name" value="M48_Ste24p_like"/>
    <property type="match status" value="1"/>
</dbReference>
<dbReference type="SMART" id="SM00248">
    <property type="entry name" value="ANK"/>
    <property type="match status" value="4"/>
</dbReference>
<name>A0ABU6NSN6_9BACI</name>
<dbReference type="Proteomes" id="UP001342826">
    <property type="component" value="Unassembled WGS sequence"/>
</dbReference>
<keyword evidence="5" id="KW-0378">Hydrolase</keyword>
<sequence length="463" mass="52554">MEGLIHKNERVYFALLLIYSIFVYMALFFSIIGIVIAIILVIIPLFFFFLSMAMIRTNGVKVTKNQFPEIYGTVEEVAAKMGMEKLPDVYIIQSMGIINAFATRFFGRNMIVLYSEMADLLIDDGKRELDFVIAHELAHIKRNHILKNLLVIPGNWIPFLAEAYSRTCEYTCDAMASHYTADLKASKNALLVLAAGKHLYRIVNEEEYLREASNEKGFFAWLSEKLSTHPNLPKRIYALESKFGQGYNMDFRTPTKLKVIIISVFVGTYLLFLIFMFLLGMILNSDLYSDFVLSSEETTPLMLAITNDDTEEVRKLIEDGEDINKQDADGWTALHYAVLWYDEEELEESFIDPEIVKMLLDHGADPNIKTAAGEIVLPLIASEGDSELLDKMIEQGADVNLQDEYGETALFNAVYNEDAEMVEKLLENGADPNIKNSEDLTVIDIAEENGYTDITELLKNTHI</sequence>
<dbReference type="EMBL" id="JARTFS010000001">
    <property type="protein sequence ID" value="MED4400160.1"/>
    <property type="molecule type" value="Genomic_DNA"/>
</dbReference>
<evidence type="ECO:0000313" key="13">
    <source>
        <dbReference type="Proteomes" id="UP001342826"/>
    </source>
</evidence>
<feature type="transmembrane region" description="Helical" evidence="10">
    <location>
        <begin position="12"/>
        <end position="29"/>
    </location>
</feature>
<keyword evidence="4" id="KW-0677">Repeat</keyword>
<accession>A0ABU6NSN6</accession>
<feature type="repeat" description="ANK" evidence="9">
    <location>
        <begin position="372"/>
        <end position="404"/>
    </location>
</feature>
<evidence type="ECO:0000256" key="5">
    <source>
        <dbReference type="ARBA" id="ARBA00022801"/>
    </source>
</evidence>
<dbReference type="PROSITE" id="PS50297">
    <property type="entry name" value="ANK_REP_REGION"/>
    <property type="match status" value="4"/>
</dbReference>
<evidence type="ECO:0000313" key="12">
    <source>
        <dbReference type="EMBL" id="MED4400160.1"/>
    </source>
</evidence>
<feature type="transmembrane region" description="Helical" evidence="10">
    <location>
        <begin position="35"/>
        <end position="55"/>
    </location>
</feature>
<feature type="repeat" description="ANK" evidence="9">
    <location>
        <begin position="296"/>
        <end position="328"/>
    </location>
</feature>
<dbReference type="Pfam" id="PF12796">
    <property type="entry name" value="Ank_2"/>
    <property type="match status" value="1"/>
</dbReference>
<keyword evidence="6" id="KW-0862">Zinc</keyword>
<keyword evidence="2" id="KW-0645">Protease</keyword>
<keyword evidence="13" id="KW-1185">Reference proteome</keyword>
<dbReference type="PANTHER" id="PTHR24171:SF9">
    <property type="entry name" value="ANKYRIN REPEAT DOMAIN-CONTAINING PROTEIN 39"/>
    <property type="match status" value="1"/>
</dbReference>
<evidence type="ECO:0000256" key="6">
    <source>
        <dbReference type="ARBA" id="ARBA00022833"/>
    </source>
</evidence>
<evidence type="ECO:0000259" key="11">
    <source>
        <dbReference type="Pfam" id="PF01435"/>
    </source>
</evidence>
<dbReference type="InterPro" id="IPR002110">
    <property type="entry name" value="Ankyrin_rpt"/>
</dbReference>
<evidence type="ECO:0000256" key="2">
    <source>
        <dbReference type="ARBA" id="ARBA00022670"/>
    </source>
</evidence>
<keyword evidence="8" id="KW-0482">Metalloprotease</keyword>
<gene>
    <name evidence="12" type="ORF">P9271_02155</name>
</gene>
<evidence type="ECO:0000256" key="1">
    <source>
        <dbReference type="ARBA" id="ARBA00001947"/>
    </source>
</evidence>
<protein>
    <submittedName>
        <fullName evidence="12">Ankyrin repeat domain-containing protein</fullName>
    </submittedName>
</protein>
<keyword evidence="3" id="KW-0479">Metal-binding</keyword>
<proteinExistence type="predicted"/>
<reference evidence="12 13" key="1">
    <citation type="submission" date="2023-03" db="EMBL/GenBank/DDBJ databases">
        <title>Bacillus Genome Sequencing.</title>
        <authorList>
            <person name="Dunlap C."/>
        </authorList>
    </citation>
    <scope>NUCLEOTIDE SEQUENCE [LARGE SCALE GENOMIC DNA]</scope>
    <source>
        <strain evidence="12 13">NRS-1717</strain>
    </source>
</reference>
<keyword evidence="10" id="KW-1133">Transmembrane helix</keyword>
<dbReference type="SUPFAM" id="SSF48403">
    <property type="entry name" value="Ankyrin repeat"/>
    <property type="match status" value="1"/>
</dbReference>
<evidence type="ECO:0000256" key="4">
    <source>
        <dbReference type="ARBA" id="ARBA00022737"/>
    </source>
</evidence>
<keyword evidence="7 9" id="KW-0040">ANK repeat</keyword>
<dbReference type="InterPro" id="IPR036770">
    <property type="entry name" value="Ankyrin_rpt-contain_sf"/>
</dbReference>
<evidence type="ECO:0000256" key="8">
    <source>
        <dbReference type="ARBA" id="ARBA00023049"/>
    </source>
</evidence>
<keyword evidence="10" id="KW-0472">Membrane</keyword>
<evidence type="ECO:0000256" key="10">
    <source>
        <dbReference type="SAM" id="Phobius"/>
    </source>
</evidence>
<evidence type="ECO:0000256" key="3">
    <source>
        <dbReference type="ARBA" id="ARBA00022723"/>
    </source>
</evidence>
<dbReference type="Gene3D" id="3.30.2010.10">
    <property type="entry name" value="Metalloproteases ('zincins'), catalytic domain"/>
    <property type="match status" value="1"/>
</dbReference>
<dbReference type="Gene3D" id="1.25.40.20">
    <property type="entry name" value="Ankyrin repeat-containing domain"/>
    <property type="match status" value="2"/>
</dbReference>
<keyword evidence="10" id="KW-0812">Transmembrane</keyword>
<organism evidence="12 13">
    <name type="scientific">Metabacillus fastidiosus</name>
    <dbReference type="NCBI Taxonomy" id="1458"/>
    <lineage>
        <taxon>Bacteria</taxon>
        <taxon>Bacillati</taxon>
        <taxon>Bacillota</taxon>
        <taxon>Bacilli</taxon>
        <taxon>Bacillales</taxon>
        <taxon>Bacillaceae</taxon>
        <taxon>Metabacillus</taxon>
    </lineage>
</organism>
<feature type="repeat" description="ANK" evidence="9">
    <location>
        <begin position="405"/>
        <end position="437"/>
    </location>
</feature>
<feature type="domain" description="Peptidase M48" evidence="11">
    <location>
        <begin position="66"/>
        <end position="151"/>
    </location>
</feature>